<evidence type="ECO:0000313" key="1">
    <source>
        <dbReference type="EMBL" id="KRX33885.1"/>
    </source>
</evidence>
<keyword evidence="2" id="KW-1185">Reference proteome</keyword>
<comment type="caution">
    <text evidence="1">The sequence shown here is derived from an EMBL/GenBank/DDBJ whole genome shotgun (WGS) entry which is preliminary data.</text>
</comment>
<reference evidence="1 2" key="1">
    <citation type="submission" date="2015-01" db="EMBL/GenBank/DDBJ databases">
        <title>Evolution of Trichinella species and genotypes.</title>
        <authorList>
            <person name="Korhonen P.K."/>
            <person name="Edoardo P."/>
            <person name="Giuseppe L.R."/>
            <person name="Gasser R.B."/>
        </authorList>
    </citation>
    <scope>NUCLEOTIDE SEQUENCE [LARGE SCALE GENOMIC DNA]</scope>
    <source>
        <strain evidence="1">ISS417</strain>
    </source>
</reference>
<sequence length="170" mass="19348">MNAVFDTGIISREFAYWTPTVGRSSGKLRRSLAISVWFGISQRVRKNWILFMTAIKVATVVDPVGIRAINEVAFFGNYALLNIQLLLFNSYRMYILLLSTVGSSVFKIIEDSEGSFIPESVNPDRNQCPYRWRCVLVEAIAVTVTIENEYFNVLVRACENKSRIRNAPIE</sequence>
<proteinExistence type="predicted"/>
<protein>
    <submittedName>
        <fullName evidence="1">Uncharacterized protein</fullName>
    </submittedName>
</protein>
<evidence type="ECO:0000313" key="2">
    <source>
        <dbReference type="Proteomes" id="UP000055048"/>
    </source>
</evidence>
<accession>A0A0V0T4C6</accession>
<dbReference type="Proteomes" id="UP000055048">
    <property type="component" value="Unassembled WGS sequence"/>
</dbReference>
<gene>
    <name evidence="1" type="ORF">T05_228</name>
</gene>
<dbReference type="OrthoDB" id="10521262at2759"/>
<name>A0A0V0T4C6_9BILA</name>
<dbReference type="AlphaFoldDB" id="A0A0V0T4C6"/>
<organism evidence="1 2">
    <name type="scientific">Trichinella murrelli</name>
    <dbReference type="NCBI Taxonomy" id="144512"/>
    <lineage>
        <taxon>Eukaryota</taxon>
        <taxon>Metazoa</taxon>
        <taxon>Ecdysozoa</taxon>
        <taxon>Nematoda</taxon>
        <taxon>Enoplea</taxon>
        <taxon>Dorylaimia</taxon>
        <taxon>Trichinellida</taxon>
        <taxon>Trichinellidae</taxon>
        <taxon>Trichinella</taxon>
    </lineage>
</organism>
<dbReference type="EMBL" id="JYDJ01000682">
    <property type="protein sequence ID" value="KRX33885.1"/>
    <property type="molecule type" value="Genomic_DNA"/>
</dbReference>